<dbReference type="Gene3D" id="1.10.418.20">
    <property type="match status" value="1"/>
</dbReference>
<dbReference type="OrthoDB" id="442460at2759"/>
<dbReference type="SUPFAM" id="SSF54001">
    <property type="entry name" value="Cysteine proteinases"/>
    <property type="match status" value="1"/>
</dbReference>
<dbReference type="PANTHER" id="PTHR46896">
    <property type="entry name" value="SENTRIN-SPECIFIC PROTEASE"/>
    <property type="match status" value="1"/>
</dbReference>
<dbReference type="PROSITE" id="PS50600">
    <property type="entry name" value="ULP_PROTEASE"/>
    <property type="match status" value="1"/>
</dbReference>
<keyword evidence="8" id="KW-1185">Reference proteome</keyword>
<dbReference type="GO" id="GO:0005737">
    <property type="term" value="C:cytoplasm"/>
    <property type="evidence" value="ECO:0007669"/>
    <property type="project" value="TreeGrafter"/>
</dbReference>
<evidence type="ECO:0000256" key="1">
    <source>
        <dbReference type="ARBA" id="ARBA00005234"/>
    </source>
</evidence>
<dbReference type="InterPro" id="IPR038765">
    <property type="entry name" value="Papain-like_cys_pep_sf"/>
</dbReference>
<dbReference type="AlphaFoldDB" id="A0A0C2KJG7"/>
<evidence type="ECO:0000256" key="3">
    <source>
        <dbReference type="ARBA" id="ARBA00022670"/>
    </source>
</evidence>
<keyword evidence="2" id="KW-0597">Phosphoprotein</keyword>
<evidence type="ECO:0000259" key="6">
    <source>
        <dbReference type="PROSITE" id="PS50600"/>
    </source>
</evidence>
<dbReference type="GO" id="GO:0070139">
    <property type="term" value="F:SUMO-specific endopeptidase activity"/>
    <property type="evidence" value="ECO:0007669"/>
    <property type="project" value="TreeGrafter"/>
</dbReference>
<keyword evidence="5" id="KW-0378">Hydrolase</keyword>
<organism evidence="7 8">
    <name type="scientific">Hydnomerulius pinastri MD-312</name>
    <dbReference type="NCBI Taxonomy" id="994086"/>
    <lineage>
        <taxon>Eukaryota</taxon>
        <taxon>Fungi</taxon>
        <taxon>Dikarya</taxon>
        <taxon>Basidiomycota</taxon>
        <taxon>Agaricomycotina</taxon>
        <taxon>Agaricomycetes</taxon>
        <taxon>Agaricomycetidae</taxon>
        <taxon>Boletales</taxon>
        <taxon>Boletales incertae sedis</taxon>
        <taxon>Leucogyrophana</taxon>
    </lineage>
</organism>
<dbReference type="Gene3D" id="3.30.310.130">
    <property type="entry name" value="Ubiquitin-related"/>
    <property type="match status" value="1"/>
</dbReference>
<feature type="domain" description="Ubiquitin-like protease family profile" evidence="6">
    <location>
        <begin position="1"/>
        <end position="159"/>
    </location>
</feature>
<feature type="non-terminal residue" evidence="7">
    <location>
        <position position="1"/>
    </location>
</feature>
<proteinExistence type="inferred from homology"/>
<dbReference type="EMBL" id="KN840298">
    <property type="protein sequence ID" value="KIJ57527.1"/>
    <property type="molecule type" value="Genomic_DNA"/>
</dbReference>
<dbReference type="PANTHER" id="PTHR46896:SF3">
    <property type="entry name" value="FI06413P-RELATED"/>
    <property type="match status" value="1"/>
</dbReference>
<protein>
    <recommendedName>
        <fullName evidence="6">Ubiquitin-like protease family profile domain-containing protein</fullName>
    </recommendedName>
</protein>
<gene>
    <name evidence="7" type="ORF">HYDPIDRAFT_120561</name>
</gene>
<name>A0A0C2KJG7_9AGAM</name>
<dbReference type="Pfam" id="PF02902">
    <property type="entry name" value="Peptidase_C48"/>
    <property type="match status" value="1"/>
</dbReference>
<evidence type="ECO:0000256" key="5">
    <source>
        <dbReference type="ARBA" id="ARBA00022801"/>
    </source>
</evidence>
<evidence type="ECO:0000256" key="4">
    <source>
        <dbReference type="ARBA" id="ARBA00022786"/>
    </source>
</evidence>
<keyword evidence="4" id="KW-0833">Ubl conjugation pathway</keyword>
<dbReference type="GO" id="GO:0006508">
    <property type="term" value="P:proteolysis"/>
    <property type="evidence" value="ECO:0007669"/>
    <property type="project" value="UniProtKB-KW"/>
</dbReference>
<dbReference type="InterPro" id="IPR003653">
    <property type="entry name" value="Peptidase_C48_C"/>
</dbReference>
<evidence type="ECO:0000313" key="7">
    <source>
        <dbReference type="EMBL" id="KIJ57527.1"/>
    </source>
</evidence>
<comment type="similarity">
    <text evidence="1">Belongs to the peptidase C48 family.</text>
</comment>
<dbReference type="HOGENOM" id="CLU_070654_2_0_1"/>
<dbReference type="GO" id="GO:0016926">
    <property type="term" value="P:protein desumoylation"/>
    <property type="evidence" value="ECO:0007669"/>
    <property type="project" value="TreeGrafter"/>
</dbReference>
<keyword evidence="3" id="KW-0645">Protease</keyword>
<sequence>LWFEDVRKSDPQLADSVHVMNPFFYQLLKQQNGGYRNVQRWTAKVDIFSKKYIVVPINEDYHWYLAIIYEPEHVLRNSNLQKKTGLQNPPKCTHILTFDSLGYNRTETIISLGEYLRKEAMDKKGCLAYHKAVGRQVNVPLQDNYTDCGLYVIQFTHVFVGATEDFIRGITSIQKNKKLSKSELRERWKVHEVAERRDRLSDRITELSAAWQATEKATEKSNHLCE</sequence>
<evidence type="ECO:0000256" key="2">
    <source>
        <dbReference type="ARBA" id="ARBA00022553"/>
    </source>
</evidence>
<dbReference type="Proteomes" id="UP000053820">
    <property type="component" value="Unassembled WGS sequence"/>
</dbReference>
<dbReference type="GO" id="GO:0005634">
    <property type="term" value="C:nucleus"/>
    <property type="evidence" value="ECO:0007669"/>
    <property type="project" value="TreeGrafter"/>
</dbReference>
<accession>A0A0C2KJG7</accession>
<dbReference type="InterPro" id="IPR051947">
    <property type="entry name" value="Sentrin-specific_protease"/>
</dbReference>
<reference evidence="7 8" key="1">
    <citation type="submission" date="2014-04" db="EMBL/GenBank/DDBJ databases">
        <title>Evolutionary Origins and Diversification of the Mycorrhizal Mutualists.</title>
        <authorList>
            <consortium name="DOE Joint Genome Institute"/>
            <consortium name="Mycorrhizal Genomics Consortium"/>
            <person name="Kohler A."/>
            <person name="Kuo A."/>
            <person name="Nagy L.G."/>
            <person name="Floudas D."/>
            <person name="Copeland A."/>
            <person name="Barry K.W."/>
            <person name="Cichocki N."/>
            <person name="Veneault-Fourrey C."/>
            <person name="LaButti K."/>
            <person name="Lindquist E.A."/>
            <person name="Lipzen A."/>
            <person name="Lundell T."/>
            <person name="Morin E."/>
            <person name="Murat C."/>
            <person name="Riley R."/>
            <person name="Ohm R."/>
            <person name="Sun H."/>
            <person name="Tunlid A."/>
            <person name="Henrissat B."/>
            <person name="Grigoriev I.V."/>
            <person name="Hibbett D.S."/>
            <person name="Martin F."/>
        </authorList>
    </citation>
    <scope>NUCLEOTIDE SEQUENCE [LARGE SCALE GENOMIC DNA]</scope>
    <source>
        <strain evidence="7 8">MD-312</strain>
    </source>
</reference>
<evidence type="ECO:0000313" key="8">
    <source>
        <dbReference type="Proteomes" id="UP000053820"/>
    </source>
</evidence>